<feature type="domain" description="NAD-dependent epimerase/dehydratase" evidence="12">
    <location>
        <begin position="3"/>
        <end position="251"/>
    </location>
</feature>
<dbReference type="EC" id="5.1.3.2" evidence="5 11"/>
<comment type="cofactor">
    <cofactor evidence="2 11">
        <name>NAD(+)</name>
        <dbReference type="ChEBI" id="CHEBI:57540"/>
    </cofactor>
</comment>
<name>A0A4R6U709_9BACI</name>
<sequence>MSILITGGAGYIGSHTVDYFKAQGKEVIVFDNIRTGHKESIPGVTFIEGDLLNKGLLDQVFQDHSIDAVVHFAAKSLVGESVTDPLSYYENNVTGTQQLIQAMVKNDVKKLVFSSTAATYGNPTEVPIKESLPTNPTNPYGETKLAIEKMLAWCDDAYGLKSVSLRYFNAAGASPTGKIGEDHAIETHLIPLVLQVALGQREHISIFGDDYPTEDGTCIRDYIHVSDLASAHFQALKYLDNGGKTDVFNLGNGQGFSVKQVIDTCRQVTQHAIPAKTAPRRAGDPAVLIASSKKAQEVLGWVPASPELSTIVADAWAWHQSHENGYATQEK</sequence>
<accession>A0A4R6U709</accession>
<dbReference type="UniPathway" id="UPA00214"/>
<dbReference type="Pfam" id="PF01370">
    <property type="entry name" value="Epimerase"/>
    <property type="match status" value="1"/>
</dbReference>
<comment type="similarity">
    <text evidence="4 11">Belongs to the NAD(P)-dependent epimerase/dehydratase family.</text>
</comment>
<evidence type="ECO:0000256" key="4">
    <source>
        <dbReference type="ARBA" id="ARBA00007637"/>
    </source>
</evidence>
<keyword evidence="9 11" id="KW-0413">Isomerase</keyword>
<evidence type="ECO:0000256" key="1">
    <source>
        <dbReference type="ARBA" id="ARBA00000083"/>
    </source>
</evidence>
<comment type="catalytic activity">
    <reaction evidence="1 11">
        <text>UDP-alpha-D-glucose = UDP-alpha-D-galactose</text>
        <dbReference type="Rhea" id="RHEA:22168"/>
        <dbReference type="ChEBI" id="CHEBI:58885"/>
        <dbReference type="ChEBI" id="CHEBI:66914"/>
        <dbReference type="EC" id="5.1.3.2"/>
    </reaction>
</comment>
<comment type="pathway">
    <text evidence="3 11">Carbohydrate metabolism; galactose metabolism.</text>
</comment>
<evidence type="ECO:0000259" key="12">
    <source>
        <dbReference type="Pfam" id="PF01370"/>
    </source>
</evidence>
<dbReference type="Gene3D" id="3.90.25.10">
    <property type="entry name" value="UDP-galactose 4-epimerase, domain 1"/>
    <property type="match status" value="1"/>
</dbReference>
<dbReference type="RefSeq" id="WP_133579331.1">
    <property type="nucleotide sequence ID" value="NZ_SNYJ01000003.1"/>
</dbReference>
<dbReference type="Gene3D" id="3.40.50.720">
    <property type="entry name" value="NAD(P)-binding Rossmann-like Domain"/>
    <property type="match status" value="1"/>
</dbReference>
<evidence type="ECO:0000256" key="11">
    <source>
        <dbReference type="RuleBase" id="RU366046"/>
    </source>
</evidence>
<evidence type="ECO:0000313" key="13">
    <source>
        <dbReference type="EMBL" id="TDQ41452.1"/>
    </source>
</evidence>
<dbReference type="SUPFAM" id="SSF51735">
    <property type="entry name" value="NAD(P)-binding Rossmann-fold domains"/>
    <property type="match status" value="1"/>
</dbReference>
<dbReference type="InterPro" id="IPR036291">
    <property type="entry name" value="NAD(P)-bd_dom_sf"/>
</dbReference>
<dbReference type="InterPro" id="IPR005886">
    <property type="entry name" value="UDP_G4E"/>
</dbReference>
<evidence type="ECO:0000256" key="7">
    <source>
        <dbReference type="ARBA" id="ARBA00023027"/>
    </source>
</evidence>
<keyword evidence="14" id="KW-1185">Reference proteome</keyword>
<evidence type="ECO:0000256" key="2">
    <source>
        <dbReference type="ARBA" id="ARBA00001911"/>
    </source>
</evidence>
<dbReference type="InterPro" id="IPR001509">
    <property type="entry name" value="Epimerase_deHydtase"/>
</dbReference>
<evidence type="ECO:0000256" key="3">
    <source>
        <dbReference type="ARBA" id="ARBA00004947"/>
    </source>
</evidence>
<reference evidence="13 14" key="1">
    <citation type="submission" date="2019-03" db="EMBL/GenBank/DDBJ databases">
        <title>Genomic Encyclopedia of Type Strains, Phase IV (KMG-IV): sequencing the most valuable type-strain genomes for metagenomic binning, comparative biology and taxonomic classification.</title>
        <authorList>
            <person name="Goeker M."/>
        </authorList>
    </citation>
    <scope>NUCLEOTIDE SEQUENCE [LARGE SCALE GENOMIC DNA]</scope>
    <source>
        <strain evidence="13 14">DSM 28697</strain>
    </source>
</reference>
<proteinExistence type="inferred from homology"/>
<dbReference type="Proteomes" id="UP000295632">
    <property type="component" value="Unassembled WGS sequence"/>
</dbReference>
<gene>
    <name evidence="13" type="ORF">EV213_10329</name>
</gene>
<dbReference type="OrthoDB" id="9801785at2"/>
<dbReference type="GO" id="GO:0033499">
    <property type="term" value="P:galactose catabolic process via UDP-galactose, Leloir pathway"/>
    <property type="evidence" value="ECO:0007669"/>
    <property type="project" value="TreeGrafter"/>
</dbReference>
<keyword evidence="7 11" id="KW-0520">NAD</keyword>
<dbReference type="CDD" id="cd05247">
    <property type="entry name" value="UDP_G4E_1_SDR_e"/>
    <property type="match status" value="1"/>
</dbReference>
<evidence type="ECO:0000256" key="10">
    <source>
        <dbReference type="ARBA" id="ARBA00023277"/>
    </source>
</evidence>
<evidence type="ECO:0000313" key="14">
    <source>
        <dbReference type="Proteomes" id="UP000295632"/>
    </source>
</evidence>
<comment type="caution">
    <text evidence="13">The sequence shown here is derived from an EMBL/GenBank/DDBJ whole genome shotgun (WGS) entry which is preliminary data.</text>
</comment>
<evidence type="ECO:0000256" key="8">
    <source>
        <dbReference type="ARBA" id="ARBA00023144"/>
    </source>
</evidence>
<dbReference type="AlphaFoldDB" id="A0A4R6U709"/>
<evidence type="ECO:0000256" key="6">
    <source>
        <dbReference type="ARBA" id="ARBA00018569"/>
    </source>
</evidence>
<dbReference type="PANTHER" id="PTHR43725:SF53">
    <property type="entry name" value="UDP-ARABINOSE 4-EPIMERASE 1"/>
    <property type="match status" value="1"/>
</dbReference>
<comment type="subunit">
    <text evidence="11">Homodimer.</text>
</comment>
<dbReference type="GO" id="GO:0003978">
    <property type="term" value="F:UDP-glucose 4-epimerase activity"/>
    <property type="evidence" value="ECO:0007669"/>
    <property type="project" value="UniProtKB-UniRule"/>
</dbReference>
<organism evidence="13 14">
    <name type="scientific">Aureibacillus halotolerans</name>
    <dbReference type="NCBI Taxonomy" id="1508390"/>
    <lineage>
        <taxon>Bacteria</taxon>
        <taxon>Bacillati</taxon>
        <taxon>Bacillota</taxon>
        <taxon>Bacilli</taxon>
        <taxon>Bacillales</taxon>
        <taxon>Bacillaceae</taxon>
        <taxon>Aureibacillus</taxon>
    </lineage>
</organism>
<keyword evidence="8" id="KW-0299">Galactose metabolism</keyword>
<dbReference type="EMBL" id="SNYJ01000003">
    <property type="protein sequence ID" value="TDQ41452.1"/>
    <property type="molecule type" value="Genomic_DNA"/>
</dbReference>
<keyword evidence="10 11" id="KW-0119">Carbohydrate metabolism</keyword>
<dbReference type="NCBIfam" id="TIGR01179">
    <property type="entry name" value="galE"/>
    <property type="match status" value="1"/>
</dbReference>
<protein>
    <recommendedName>
        <fullName evidence="6 11">UDP-glucose 4-epimerase</fullName>
        <ecNumber evidence="5 11">5.1.3.2</ecNumber>
    </recommendedName>
</protein>
<evidence type="ECO:0000256" key="9">
    <source>
        <dbReference type="ARBA" id="ARBA00023235"/>
    </source>
</evidence>
<dbReference type="PANTHER" id="PTHR43725">
    <property type="entry name" value="UDP-GLUCOSE 4-EPIMERASE"/>
    <property type="match status" value="1"/>
</dbReference>
<evidence type="ECO:0000256" key="5">
    <source>
        <dbReference type="ARBA" id="ARBA00013189"/>
    </source>
</evidence>